<dbReference type="GO" id="GO:0006508">
    <property type="term" value="P:proteolysis"/>
    <property type="evidence" value="ECO:0007669"/>
    <property type="project" value="UniProtKB-KW"/>
</dbReference>
<dbReference type="SUPFAM" id="SSF53098">
    <property type="entry name" value="Ribonuclease H-like"/>
    <property type="match status" value="1"/>
</dbReference>
<keyword evidence="6" id="KW-1185">Reference proteome</keyword>
<dbReference type="PROSITE" id="PS50158">
    <property type="entry name" value="ZF_CCHC"/>
    <property type="match status" value="1"/>
</dbReference>
<dbReference type="GO" id="GO:0008270">
    <property type="term" value="F:zinc ion binding"/>
    <property type="evidence" value="ECO:0007669"/>
    <property type="project" value="UniProtKB-KW"/>
</dbReference>
<dbReference type="InterPro" id="IPR012337">
    <property type="entry name" value="RNaseH-like_sf"/>
</dbReference>
<dbReference type="STRING" id="157652.A0A371FGK9"/>
<comment type="caution">
    <text evidence="5">The sequence shown here is derived from an EMBL/GenBank/DDBJ whole genome shotgun (WGS) entry which is preliminary data.</text>
</comment>
<dbReference type="GO" id="GO:0008233">
    <property type="term" value="F:peptidase activity"/>
    <property type="evidence" value="ECO:0007669"/>
    <property type="project" value="UniProtKB-KW"/>
</dbReference>
<dbReference type="Pfam" id="PF13976">
    <property type="entry name" value="gag_pre-integrs"/>
    <property type="match status" value="1"/>
</dbReference>
<evidence type="ECO:0000256" key="1">
    <source>
        <dbReference type="ARBA" id="ARBA00022670"/>
    </source>
</evidence>
<protein>
    <recommendedName>
        <fullName evidence="7">Integrase catalytic domain-containing protein</fullName>
    </recommendedName>
</protein>
<evidence type="ECO:0000259" key="3">
    <source>
        <dbReference type="PROSITE" id="PS50158"/>
    </source>
</evidence>
<dbReference type="InterPro" id="IPR039537">
    <property type="entry name" value="Retrotran_Ty1/copia-like"/>
</dbReference>
<feature type="domain" description="CCHC-type" evidence="3">
    <location>
        <begin position="12"/>
        <end position="25"/>
    </location>
</feature>
<keyword evidence="2" id="KW-0863">Zinc-finger</keyword>
<accession>A0A371FGK9</accession>
<keyword evidence="2" id="KW-0479">Metal-binding</keyword>
<sequence>MEVVENSARRECYACKKWGHFAYECYNNKGKQKKKDESQMHKVIVMIRILDHVLLMVTISDCAKFDLWYLDIRCSNHMTKNKGTITAKGMRKVLIHRRDGHQSFIIDVLYMPQMKTNLLSLDQLLEKGHVMNMEHNMMKVYNSKRKLILKTPLSKSKAFKIGIQSGESRCLVAVVEDQNWVWHLRFWNLNFKSLSLLKKKLVVHGFPSINPLKELCEGCLISKLTKSSFKSNVSATKALLQIVYSDVCGPMELEVMVYLIKRKGEAFVVFKRFKVMMKKQCGQSIKILRTDGGGEYTSHDFHSYCDKGGIIHEVFVPYTHQHNGKAERRNRTLMNMAQYMPKDKNMPKQFGGNLSLIKNLNDVTPKEVWSGRKSAISHFQVFGSLCFEHLPDERRKKFDDKGQPMIFLGKKLVLSKDVVVDERKGWRWETITENGKVTISIQLNMQSENCVEIVQVQPCRPQRTRQPPERFGDYTSIPDFKLTEERDMMHLTLLVETELVPFEQAIREPE</sequence>
<evidence type="ECO:0008006" key="7">
    <source>
        <dbReference type="Google" id="ProtNLM"/>
    </source>
</evidence>
<keyword evidence="2" id="KW-0862">Zinc</keyword>
<evidence type="ECO:0000259" key="4">
    <source>
        <dbReference type="PROSITE" id="PS50994"/>
    </source>
</evidence>
<dbReference type="InterPro" id="IPR001878">
    <property type="entry name" value="Znf_CCHC"/>
</dbReference>
<proteinExistence type="predicted"/>
<dbReference type="GO" id="GO:0015074">
    <property type="term" value="P:DNA integration"/>
    <property type="evidence" value="ECO:0007669"/>
    <property type="project" value="InterPro"/>
</dbReference>
<evidence type="ECO:0000313" key="6">
    <source>
        <dbReference type="Proteomes" id="UP000257109"/>
    </source>
</evidence>
<keyword evidence="1" id="KW-0378">Hydrolase</keyword>
<dbReference type="InterPro" id="IPR025724">
    <property type="entry name" value="GAG-pre-integrase_dom"/>
</dbReference>
<dbReference type="AlphaFoldDB" id="A0A371FGK9"/>
<dbReference type="PANTHER" id="PTHR42648:SF18">
    <property type="entry name" value="RETROTRANSPOSON, UNCLASSIFIED-LIKE PROTEIN"/>
    <property type="match status" value="1"/>
</dbReference>
<dbReference type="InterPro" id="IPR036875">
    <property type="entry name" value="Znf_CCHC_sf"/>
</dbReference>
<dbReference type="PROSITE" id="PS50994">
    <property type="entry name" value="INTEGRASE"/>
    <property type="match status" value="1"/>
</dbReference>
<dbReference type="OrthoDB" id="2596766at2759"/>
<evidence type="ECO:0000256" key="2">
    <source>
        <dbReference type="PROSITE-ProRule" id="PRU00047"/>
    </source>
</evidence>
<name>A0A371FGK9_MUCPR</name>
<organism evidence="5 6">
    <name type="scientific">Mucuna pruriens</name>
    <name type="common">Velvet bean</name>
    <name type="synonym">Dolichos pruriens</name>
    <dbReference type="NCBI Taxonomy" id="157652"/>
    <lineage>
        <taxon>Eukaryota</taxon>
        <taxon>Viridiplantae</taxon>
        <taxon>Streptophyta</taxon>
        <taxon>Embryophyta</taxon>
        <taxon>Tracheophyta</taxon>
        <taxon>Spermatophyta</taxon>
        <taxon>Magnoliopsida</taxon>
        <taxon>eudicotyledons</taxon>
        <taxon>Gunneridae</taxon>
        <taxon>Pentapetalae</taxon>
        <taxon>rosids</taxon>
        <taxon>fabids</taxon>
        <taxon>Fabales</taxon>
        <taxon>Fabaceae</taxon>
        <taxon>Papilionoideae</taxon>
        <taxon>50 kb inversion clade</taxon>
        <taxon>NPAAA clade</taxon>
        <taxon>indigoferoid/millettioid clade</taxon>
        <taxon>Phaseoleae</taxon>
        <taxon>Mucuna</taxon>
    </lineage>
</organism>
<dbReference type="EMBL" id="QJKJ01009238">
    <property type="protein sequence ID" value="RDX77233.1"/>
    <property type="molecule type" value="Genomic_DNA"/>
</dbReference>
<dbReference type="InterPro" id="IPR001584">
    <property type="entry name" value="Integrase_cat-core"/>
</dbReference>
<dbReference type="InterPro" id="IPR054722">
    <property type="entry name" value="PolX-like_BBD"/>
</dbReference>
<dbReference type="Gene3D" id="3.30.420.10">
    <property type="entry name" value="Ribonuclease H-like superfamily/Ribonuclease H"/>
    <property type="match status" value="1"/>
</dbReference>
<feature type="non-terminal residue" evidence="5">
    <location>
        <position position="1"/>
    </location>
</feature>
<dbReference type="SUPFAM" id="SSF57756">
    <property type="entry name" value="Retrovirus zinc finger-like domains"/>
    <property type="match status" value="1"/>
</dbReference>
<dbReference type="Pfam" id="PF22936">
    <property type="entry name" value="Pol_BBD"/>
    <property type="match status" value="1"/>
</dbReference>
<dbReference type="InterPro" id="IPR036397">
    <property type="entry name" value="RNaseH_sf"/>
</dbReference>
<dbReference type="GO" id="GO:0003676">
    <property type="term" value="F:nucleic acid binding"/>
    <property type="evidence" value="ECO:0007669"/>
    <property type="project" value="InterPro"/>
</dbReference>
<dbReference type="PANTHER" id="PTHR42648">
    <property type="entry name" value="TRANSPOSASE, PUTATIVE-RELATED"/>
    <property type="match status" value="1"/>
</dbReference>
<gene>
    <name evidence="5" type="ORF">CR513_42676</name>
</gene>
<reference evidence="5" key="1">
    <citation type="submission" date="2018-05" db="EMBL/GenBank/DDBJ databases">
        <title>Draft genome of Mucuna pruriens seed.</title>
        <authorList>
            <person name="Nnadi N.E."/>
            <person name="Vos R."/>
            <person name="Hasami M.H."/>
            <person name="Devisetty U.K."/>
            <person name="Aguiy J.C."/>
        </authorList>
    </citation>
    <scope>NUCLEOTIDE SEQUENCE [LARGE SCALE GENOMIC DNA]</scope>
    <source>
        <strain evidence="5">JCA_2017</strain>
    </source>
</reference>
<feature type="domain" description="Integrase catalytic" evidence="4">
    <location>
        <begin position="207"/>
        <end position="386"/>
    </location>
</feature>
<dbReference type="Proteomes" id="UP000257109">
    <property type="component" value="Unassembled WGS sequence"/>
</dbReference>
<evidence type="ECO:0000313" key="5">
    <source>
        <dbReference type="EMBL" id="RDX77233.1"/>
    </source>
</evidence>
<keyword evidence="1" id="KW-0645">Protease</keyword>